<evidence type="ECO:0000313" key="2">
    <source>
        <dbReference type="Proteomes" id="UP000285710"/>
    </source>
</evidence>
<dbReference type="InterPro" id="IPR011053">
    <property type="entry name" value="Single_hybrid_motif"/>
</dbReference>
<dbReference type="Proteomes" id="UP000285710">
    <property type="component" value="Unassembled WGS sequence"/>
</dbReference>
<accession>A0A443IVJ4</accession>
<dbReference type="RefSeq" id="WP_128269745.1">
    <property type="nucleotide sequence ID" value="NZ_SAUW01000009.1"/>
</dbReference>
<name>A0A443IVJ4_9RHOB</name>
<dbReference type="AlphaFoldDB" id="A0A443IVJ4"/>
<evidence type="ECO:0008006" key="3">
    <source>
        <dbReference type="Google" id="ProtNLM"/>
    </source>
</evidence>
<sequence>MDRLTDPETLLNLAHWLEAASLSSIEIEHEGTRVVVRVGAVAEISRPQATTVAAPIAGQVLNAHPLRGPVTDVAAGEAAAFVQIGPILVPVPAPQAGHVTGRTTADGALAGHGDTLLSLEAK</sequence>
<dbReference type="SUPFAM" id="SSF51230">
    <property type="entry name" value="Single hybrid motif"/>
    <property type="match status" value="1"/>
</dbReference>
<comment type="caution">
    <text evidence="1">The sequence shown here is derived from an EMBL/GenBank/DDBJ whole genome shotgun (WGS) entry which is preliminary data.</text>
</comment>
<proteinExistence type="predicted"/>
<evidence type="ECO:0000313" key="1">
    <source>
        <dbReference type="EMBL" id="RWR12111.1"/>
    </source>
</evidence>
<gene>
    <name evidence="1" type="ORF">D2T33_10530</name>
</gene>
<reference evidence="1 2" key="2">
    <citation type="submission" date="2019-01" db="EMBL/GenBank/DDBJ databases">
        <authorList>
            <person name="Li Y."/>
        </authorList>
    </citation>
    <scope>NUCLEOTIDE SEQUENCE [LARGE SCALE GENOMIC DNA]</scope>
    <source>
        <strain evidence="1 2">2D-5</strain>
    </source>
</reference>
<keyword evidence="2" id="KW-1185">Reference proteome</keyword>
<protein>
    <recommendedName>
        <fullName evidence="3">Acetyl-CoA carboxylase biotin carboxyl carrier protein subunit</fullName>
    </recommendedName>
</protein>
<reference evidence="1 2" key="1">
    <citation type="submission" date="2019-01" db="EMBL/GenBank/DDBJ databases">
        <title>Sinorhodobacter populi sp. nov. isolated from the symptomatic bark tissue of Populus euramericana canker.</title>
        <authorList>
            <person name="Xu G."/>
        </authorList>
    </citation>
    <scope>NUCLEOTIDE SEQUENCE [LARGE SCALE GENOMIC DNA]</scope>
    <source>
        <strain evidence="1 2">2D-5</strain>
    </source>
</reference>
<dbReference type="EMBL" id="SAUW01000009">
    <property type="protein sequence ID" value="RWR12111.1"/>
    <property type="molecule type" value="Genomic_DNA"/>
</dbReference>
<organism evidence="1 2">
    <name type="scientific">Paenirhodobacter populi</name>
    <dbReference type="NCBI Taxonomy" id="2306993"/>
    <lineage>
        <taxon>Bacteria</taxon>
        <taxon>Pseudomonadati</taxon>
        <taxon>Pseudomonadota</taxon>
        <taxon>Alphaproteobacteria</taxon>
        <taxon>Rhodobacterales</taxon>
        <taxon>Rhodobacter group</taxon>
        <taxon>Paenirhodobacter</taxon>
    </lineage>
</organism>